<reference evidence="2 3" key="1">
    <citation type="submission" date="2020-08" db="EMBL/GenBank/DDBJ databases">
        <title>Genomic Encyclopedia of Type Strains, Phase IV (KMG-V): Genome sequencing to study the core and pangenomes of soil and plant-associated prokaryotes.</title>
        <authorList>
            <person name="Whitman W."/>
        </authorList>
    </citation>
    <scope>NUCLEOTIDE SEQUENCE [LARGE SCALE GENOMIC DNA]</scope>
    <source>
        <strain evidence="2 3">X5P3</strain>
    </source>
</reference>
<dbReference type="Pfam" id="PF05016">
    <property type="entry name" value="ParE_toxin"/>
    <property type="match status" value="1"/>
</dbReference>
<dbReference type="InterPro" id="IPR007712">
    <property type="entry name" value="RelE/ParE_toxin"/>
</dbReference>
<evidence type="ECO:0000313" key="3">
    <source>
        <dbReference type="Proteomes" id="UP000584867"/>
    </source>
</evidence>
<dbReference type="InterPro" id="IPR035093">
    <property type="entry name" value="RelE/ParE_toxin_dom_sf"/>
</dbReference>
<comment type="caution">
    <text evidence="2">The sequence shown here is derived from an EMBL/GenBank/DDBJ whole genome shotgun (WGS) entry which is preliminary data.</text>
</comment>
<name>A0A7W7ZNW2_9BACT</name>
<gene>
    <name evidence="2" type="ORF">HDF15_001352</name>
</gene>
<keyword evidence="1" id="KW-1277">Toxin-antitoxin system</keyword>
<protein>
    <submittedName>
        <fullName evidence="2">Toxin ParE1/3/4</fullName>
    </submittedName>
</protein>
<accession>A0A7W7ZNW2</accession>
<dbReference type="Gene3D" id="3.30.2310.20">
    <property type="entry name" value="RelE-like"/>
    <property type="match status" value="1"/>
</dbReference>
<proteinExistence type="predicted"/>
<dbReference type="AlphaFoldDB" id="A0A7W7ZNW2"/>
<sequence>MDNPNAAERQYTAIEATADHLAQLPRLGTRRPAIFASARVLIEGPYLILYEAHPDTDEGAVERVEIVRVVDGRRDLTRPF</sequence>
<dbReference type="Proteomes" id="UP000584867">
    <property type="component" value="Unassembled WGS sequence"/>
</dbReference>
<dbReference type="EMBL" id="JACHIO010000005">
    <property type="protein sequence ID" value="MBB5063012.1"/>
    <property type="molecule type" value="Genomic_DNA"/>
</dbReference>
<organism evidence="2 3">
    <name type="scientific">Granulicella mallensis</name>
    <dbReference type="NCBI Taxonomy" id="940614"/>
    <lineage>
        <taxon>Bacteria</taxon>
        <taxon>Pseudomonadati</taxon>
        <taxon>Acidobacteriota</taxon>
        <taxon>Terriglobia</taxon>
        <taxon>Terriglobales</taxon>
        <taxon>Acidobacteriaceae</taxon>
        <taxon>Granulicella</taxon>
    </lineage>
</organism>
<evidence type="ECO:0000256" key="1">
    <source>
        <dbReference type="ARBA" id="ARBA00022649"/>
    </source>
</evidence>
<evidence type="ECO:0000313" key="2">
    <source>
        <dbReference type="EMBL" id="MBB5063012.1"/>
    </source>
</evidence>